<dbReference type="InParanoid" id="B3S1N9"/>
<dbReference type="InterPro" id="IPR059157">
    <property type="entry name" value="WDR36-Utp21_N"/>
</dbReference>
<feature type="repeat" description="WD" evidence="3">
    <location>
        <begin position="469"/>
        <end position="510"/>
    </location>
</feature>
<evidence type="ECO:0000256" key="2">
    <source>
        <dbReference type="ARBA" id="ARBA00022737"/>
    </source>
</evidence>
<dbReference type="InterPro" id="IPR001680">
    <property type="entry name" value="WD40_rpt"/>
</dbReference>
<evidence type="ECO:0000313" key="6">
    <source>
        <dbReference type="EMBL" id="EDV23009.1"/>
    </source>
</evidence>
<feature type="repeat" description="WD" evidence="3">
    <location>
        <begin position="552"/>
        <end position="593"/>
    </location>
</feature>
<dbReference type="InterPro" id="IPR036322">
    <property type="entry name" value="WD40_repeat_dom_sf"/>
</dbReference>
<dbReference type="Pfam" id="PF04192">
    <property type="entry name" value="Utp21"/>
    <property type="match status" value="1"/>
</dbReference>
<evidence type="ECO:0000259" key="4">
    <source>
        <dbReference type="Pfam" id="PF04192"/>
    </source>
</evidence>
<name>B3S1N9_TRIAD</name>
<dbReference type="OMA" id="CIYAWRA"/>
<dbReference type="RefSeq" id="XP_002113919.1">
    <property type="nucleotide sequence ID" value="XM_002113883.1"/>
</dbReference>
<feature type="repeat" description="WD" evidence="3">
    <location>
        <begin position="266"/>
        <end position="307"/>
    </location>
</feature>
<reference evidence="6 7" key="1">
    <citation type="journal article" date="2008" name="Nature">
        <title>The Trichoplax genome and the nature of placozoans.</title>
        <authorList>
            <person name="Srivastava M."/>
            <person name="Begovic E."/>
            <person name="Chapman J."/>
            <person name="Putnam N.H."/>
            <person name="Hellsten U."/>
            <person name="Kawashima T."/>
            <person name="Kuo A."/>
            <person name="Mitros T."/>
            <person name="Salamov A."/>
            <person name="Carpenter M.L."/>
            <person name="Signorovitch A.Y."/>
            <person name="Moreno M.A."/>
            <person name="Kamm K."/>
            <person name="Grimwood J."/>
            <person name="Schmutz J."/>
            <person name="Shapiro H."/>
            <person name="Grigoriev I.V."/>
            <person name="Buss L.W."/>
            <person name="Schierwater B."/>
            <person name="Dellaporta S.L."/>
            <person name="Rokhsar D.S."/>
        </authorList>
    </citation>
    <scope>NUCLEOTIDE SEQUENCE [LARGE SCALE GENOMIC DNA]</scope>
    <source>
        <strain evidence="6 7">Grell-BS-1999</strain>
    </source>
</reference>
<dbReference type="SMART" id="SM00320">
    <property type="entry name" value="WD40"/>
    <property type="match status" value="10"/>
</dbReference>
<dbReference type="CTD" id="6755448"/>
<dbReference type="PROSITE" id="PS50082">
    <property type="entry name" value="WD_REPEATS_2"/>
    <property type="match status" value="3"/>
</dbReference>
<keyword evidence="1 3" id="KW-0853">WD repeat</keyword>
<dbReference type="InterPro" id="IPR019775">
    <property type="entry name" value="WD40_repeat_CS"/>
</dbReference>
<sequence length="879" mass="98191">MALSNTCSNLYSYYRAIGCICNHVPYTIQIKGGEHFVITSIGKTFHFYDVQLYSLMSFTFYLPSDIECLTVNPDLIFVACSKEIFSFHRTEKRNSFIGHLGRIHSLVTFGEFLLSIDERSNVKIWFIETAELYTEFQFNNQEFRVTCAMHPNTYLNKVLLGCQQGMLQLWNIKTHKLVYTFRGWSSSVLTTVQAPAIDTVAIGLANGSCILHNLKLDKTLMKFKQDSGPITSISFRTDGVPIMATSSPSGYVSFWNLNERTLSSTLRNAHGGLCKVDFVAAQPLLISGGSDNTLKVWVFDKSDESARMLICRSGHCRPPNRARFYGNSSQLIISSDATGSLRISSVVNDAYAHELSKGYGNEKRIEVRNANIPQITAFASDSAREKEWDSIVSCHLGRAAALMWSFRNKSIGKHRLRPPSDQLENNGLTTATAVTITSCGNFAIVGLSTGYVNKFNIQSGQYRGSYGNPKAHADSVQCILNDACNRHLITGGSDKILQCWNLHSRTQVSLVTFNTPVSLGTIHKESCLVAIACEDFTCYVVDIDMMRIIRSFSGHENCITDLALSFDSRWLTTSSVDGSIRTWDIPSARLIDTFQLESPVTSLCFSSTGEYLVITLADSVGLHLWSSKIIYSSVPFLSISPTSMELKDHASLQSLQSYISEKTVIIDNTDHQIKHVGARHNNEPSNLITLSQLPHTHWRNITNLEVIRQRNKPKEQDVTVKPVPFFLRHSKSPKTDPTKSESEVSVIFSRCLQETLTLYPKIRKSILGSDGISIMKSLGPSAIDFEIRMLGPDTGGSHDLLGSFMLLCEDLLKTGNDYEIVQSYLSLFLQVHMKTITDNQILRNQAKCLLEAINQTWPTTAKLLDENLCLVSYCKNLVL</sequence>
<dbReference type="Proteomes" id="UP000009022">
    <property type="component" value="Unassembled WGS sequence"/>
</dbReference>
<keyword evidence="2" id="KW-0677">Repeat</keyword>
<feature type="domain" description="WDR36/Utp21 N-terminal" evidence="5">
    <location>
        <begin position="37"/>
        <end position="300"/>
    </location>
</feature>
<dbReference type="SUPFAM" id="SSF50978">
    <property type="entry name" value="WD40 repeat-like"/>
    <property type="match status" value="2"/>
</dbReference>
<dbReference type="PROSITE" id="PS00678">
    <property type="entry name" value="WD_REPEATS_1"/>
    <property type="match status" value="1"/>
</dbReference>
<dbReference type="GO" id="GO:0032040">
    <property type="term" value="C:small-subunit processome"/>
    <property type="evidence" value="ECO:0000318"/>
    <property type="project" value="GO_Central"/>
</dbReference>
<dbReference type="PANTHER" id="PTHR22840:SF12">
    <property type="entry name" value="WD REPEAT-CONTAINING PROTEIN 36"/>
    <property type="match status" value="1"/>
</dbReference>
<organism evidence="6 7">
    <name type="scientific">Trichoplax adhaerens</name>
    <name type="common">Trichoplax reptans</name>
    <dbReference type="NCBI Taxonomy" id="10228"/>
    <lineage>
        <taxon>Eukaryota</taxon>
        <taxon>Metazoa</taxon>
        <taxon>Placozoa</taxon>
        <taxon>Uniplacotomia</taxon>
        <taxon>Trichoplacea</taxon>
        <taxon>Trichoplacidae</taxon>
        <taxon>Trichoplax</taxon>
    </lineage>
</organism>
<dbReference type="PROSITE" id="PS50294">
    <property type="entry name" value="WD_REPEATS_REGION"/>
    <property type="match status" value="1"/>
</dbReference>
<proteinExistence type="predicted"/>
<protein>
    <submittedName>
        <fullName evidence="6">Uncharacterized protein</fullName>
    </submittedName>
</protein>
<dbReference type="Pfam" id="PF25171">
    <property type="entry name" value="Beta-prop_WDR36-Utp21_1st"/>
    <property type="match status" value="1"/>
</dbReference>
<feature type="domain" description="WDR36/Utp21 C-terminal" evidence="4">
    <location>
        <begin position="685"/>
        <end position="874"/>
    </location>
</feature>
<dbReference type="STRING" id="10228.B3S1N9"/>
<dbReference type="HOGENOM" id="CLU_002774_2_0_1"/>
<evidence type="ECO:0000256" key="1">
    <source>
        <dbReference type="ARBA" id="ARBA00022574"/>
    </source>
</evidence>
<gene>
    <name evidence="6" type="ORF">TRIADDRAFT_27735</name>
</gene>
<dbReference type="FunFam" id="2.130.10.10:FF:000109">
    <property type="entry name" value="WD repeat domain 36"/>
    <property type="match status" value="1"/>
</dbReference>
<keyword evidence="7" id="KW-1185">Reference proteome</keyword>
<dbReference type="GO" id="GO:0034388">
    <property type="term" value="C:Pwp2p-containing subcomplex of 90S preribosome"/>
    <property type="evidence" value="ECO:0000318"/>
    <property type="project" value="GO_Central"/>
</dbReference>
<dbReference type="GO" id="GO:0006364">
    <property type="term" value="P:rRNA processing"/>
    <property type="evidence" value="ECO:0000318"/>
    <property type="project" value="GO_Central"/>
</dbReference>
<dbReference type="InterPro" id="IPR015943">
    <property type="entry name" value="WD40/YVTN_repeat-like_dom_sf"/>
</dbReference>
<dbReference type="KEGG" id="tad:TRIADDRAFT_27735"/>
<dbReference type="PhylomeDB" id="B3S1N9"/>
<dbReference type="OrthoDB" id="10250769at2759"/>
<dbReference type="AlphaFoldDB" id="B3S1N9"/>
<dbReference type="InterPro" id="IPR007319">
    <property type="entry name" value="WDR36/Utp21_C"/>
</dbReference>
<accession>B3S1N9</accession>
<evidence type="ECO:0000313" key="7">
    <source>
        <dbReference type="Proteomes" id="UP000009022"/>
    </source>
</evidence>
<evidence type="ECO:0000259" key="5">
    <source>
        <dbReference type="Pfam" id="PF25171"/>
    </source>
</evidence>
<dbReference type="EMBL" id="DS985247">
    <property type="protein sequence ID" value="EDV23009.1"/>
    <property type="molecule type" value="Genomic_DNA"/>
</dbReference>
<dbReference type="Pfam" id="PF25168">
    <property type="entry name" value="Beta-prop_WDR36-Utp21_2nd"/>
    <property type="match status" value="1"/>
</dbReference>
<dbReference type="eggNOG" id="KOG1539">
    <property type="taxonomic scope" value="Eukaryota"/>
</dbReference>
<dbReference type="PANTHER" id="PTHR22840">
    <property type="entry name" value="WD REPEAT-CONTAINING PROTEIN 36"/>
    <property type="match status" value="1"/>
</dbReference>
<dbReference type="GeneID" id="6755448"/>
<dbReference type="Gene3D" id="2.130.10.10">
    <property type="entry name" value="YVTN repeat-like/Quinoprotein amine dehydrogenase"/>
    <property type="match status" value="2"/>
</dbReference>
<evidence type="ECO:0000256" key="3">
    <source>
        <dbReference type="PROSITE-ProRule" id="PRU00221"/>
    </source>
</evidence>